<name>A0A1Y2HPR1_9FUNG</name>
<gene>
    <name evidence="1" type="ORF">BCR44DRAFT_1432215</name>
</gene>
<evidence type="ECO:0000313" key="1">
    <source>
        <dbReference type="EMBL" id="ORZ36597.1"/>
    </source>
</evidence>
<dbReference type="Proteomes" id="UP000193411">
    <property type="component" value="Unassembled WGS sequence"/>
</dbReference>
<protein>
    <submittedName>
        <fullName evidence="1">Uncharacterized protein</fullName>
    </submittedName>
</protein>
<organism evidence="1 2">
    <name type="scientific">Catenaria anguillulae PL171</name>
    <dbReference type="NCBI Taxonomy" id="765915"/>
    <lineage>
        <taxon>Eukaryota</taxon>
        <taxon>Fungi</taxon>
        <taxon>Fungi incertae sedis</taxon>
        <taxon>Blastocladiomycota</taxon>
        <taxon>Blastocladiomycetes</taxon>
        <taxon>Blastocladiales</taxon>
        <taxon>Catenariaceae</taxon>
        <taxon>Catenaria</taxon>
    </lineage>
</organism>
<accession>A0A1Y2HPR1</accession>
<dbReference type="EMBL" id="MCFL01000016">
    <property type="protein sequence ID" value="ORZ36597.1"/>
    <property type="molecule type" value="Genomic_DNA"/>
</dbReference>
<reference evidence="1 2" key="1">
    <citation type="submission" date="2016-07" db="EMBL/GenBank/DDBJ databases">
        <title>Pervasive Adenine N6-methylation of Active Genes in Fungi.</title>
        <authorList>
            <consortium name="DOE Joint Genome Institute"/>
            <person name="Mondo S.J."/>
            <person name="Dannebaum R.O."/>
            <person name="Kuo R.C."/>
            <person name="Labutti K."/>
            <person name="Haridas S."/>
            <person name="Kuo A."/>
            <person name="Salamov A."/>
            <person name="Ahrendt S.R."/>
            <person name="Lipzen A."/>
            <person name="Sullivan W."/>
            <person name="Andreopoulos W.B."/>
            <person name="Clum A."/>
            <person name="Lindquist E."/>
            <person name="Daum C."/>
            <person name="Ramamoorthy G.K."/>
            <person name="Gryganskyi A."/>
            <person name="Culley D."/>
            <person name="Magnuson J.K."/>
            <person name="James T.Y."/>
            <person name="O'Malley M.A."/>
            <person name="Stajich J.E."/>
            <person name="Spatafora J.W."/>
            <person name="Visel A."/>
            <person name="Grigoriev I.V."/>
        </authorList>
    </citation>
    <scope>NUCLEOTIDE SEQUENCE [LARGE SCALE GENOMIC DNA]</scope>
    <source>
        <strain evidence="1 2">PL171</strain>
    </source>
</reference>
<comment type="caution">
    <text evidence="1">The sequence shown here is derived from an EMBL/GenBank/DDBJ whole genome shotgun (WGS) entry which is preliminary data.</text>
</comment>
<proteinExistence type="predicted"/>
<dbReference type="AlphaFoldDB" id="A0A1Y2HPR1"/>
<sequence>MTWIKSVERRNQRRLRLRHQPTTEIKNSRRRLLCSLLQLRVTYSMALSCWRRPFDFTKYIAITLLGLFLREFSPE</sequence>
<keyword evidence="2" id="KW-1185">Reference proteome</keyword>
<evidence type="ECO:0000313" key="2">
    <source>
        <dbReference type="Proteomes" id="UP000193411"/>
    </source>
</evidence>